<dbReference type="InterPro" id="IPR021373">
    <property type="entry name" value="DUF2993"/>
</dbReference>
<reference evidence="2" key="1">
    <citation type="submission" date="2020-02" db="EMBL/GenBank/DDBJ databases">
        <authorList>
            <person name="Meier V. D."/>
        </authorList>
    </citation>
    <scope>NUCLEOTIDE SEQUENCE</scope>
    <source>
        <strain evidence="2">AVDCRST_MAG48</strain>
    </source>
</reference>
<dbReference type="Pfam" id="PF11209">
    <property type="entry name" value="LmeA"/>
    <property type="match status" value="1"/>
</dbReference>
<keyword evidence="1" id="KW-1133">Transmembrane helix</keyword>
<name>A0A6J4KZR4_9ACTN</name>
<proteinExistence type="predicted"/>
<keyword evidence="1" id="KW-0472">Membrane</keyword>
<gene>
    <name evidence="2" type="ORF">AVDCRST_MAG48-2332</name>
</gene>
<evidence type="ECO:0000256" key="1">
    <source>
        <dbReference type="SAM" id="Phobius"/>
    </source>
</evidence>
<accession>A0A6J4KZR4</accession>
<sequence length="252" mass="26775">MAERGRVGATPLPRARPVRRGLEALAVVVVLGGLLVATDTLARTAAESLLVRNVRDAVGAEADPVVEVRGRFFLPQVIRGAYSEVHVRTPGIRSGPLRIEQVDSTLRDVRVPFHDVLLSDIRAVGVGRAEQTAVLTYDDLNRYFAITGRSLQVEPLGGGRIRLSGTVAVLDKQVDLTAESEVTAGEGRLVLNPTGVQTSAPLNTAGRLLLAQRLRLSVPMGTLPFGQQLTSVDVGDRAITLTAAGNTVVLNP</sequence>
<dbReference type="EMBL" id="CADCTS010000337">
    <property type="protein sequence ID" value="CAA9315562.1"/>
    <property type="molecule type" value="Genomic_DNA"/>
</dbReference>
<dbReference type="AlphaFoldDB" id="A0A6J4KZR4"/>
<feature type="transmembrane region" description="Helical" evidence="1">
    <location>
        <begin position="21"/>
        <end position="42"/>
    </location>
</feature>
<evidence type="ECO:0008006" key="3">
    <source>
        <dbReference type="Google" id="ProtNLM"/>
    </source>
</evidence>
<protein>
    <recommendedName>
        <fullName evidence="3">DUF2993 domain-containing protein</fullName>
    </recommendedName>
</protein>
<keyword evidence="1" id="KW-0812">Transmembrane</keyword>
<evidence type="ECO:0000313" key="2">
    <source>
        <dbReference type="EMBL" id="CAA9315562.1"/>
    </source>
</evidence>
<organism evidence="2">
    <name type="scientific">uncultured Friedmanniella sp</name>
    <dbReference type="NCBI Taxonomy" id="335381"/>
    <lineage>
        <taxon>Bacteria</taxon>
        <taxon>Bacillati</taxon>
        <taxon>Actinomycetota</taxon>
        <taxon>Actinomycetes</taxon>
        <taxon>Propionibacteriales</taxon>
        <taxon>Nocardioidaceae</taxon>
        <taxon>Friedmanniella</taxon>
        <taxon>environmental samples</taxon>
    </lineage>
</organism>